<feature type="compositionally biased region" description="Polar residues" evidence="1">
    <location>
        <begin position="70"/>
        <end position="80"/>
    </location>
</feature>
<sequence>MCCGLIPRVRRFLKRLFFPDEEEQLSGEVNSKREWSSLPAGSSAEEKSFRNGENQLPYNLSEPLGKLSENGKTGTNPSTQRAKRQMHS</sequence>
<evidence type="ECO:0000256" key="1">
    <source>
        <dbReference type="SAM" id="MobiDB-lite"/>
    </source>
</evidence>
<organism evidence="2 3">
    <name type="scientific">Porites evermanni</name>
    <dbReference type="NCBI Taxonomy" id="104178"/>
    <lineage>
        <taxon>Eukaryota</taxon>
        <taxon>Metazoa</taxon>
        <taxon>Cnidaria</taxon>
        <taxon>Anthozoa</taxon>
        <taxon>Hexacorallia</taxon>
        <taxon>Scleractinia</taxon>
        <taxon>Fungiina</taxon>
        <taxon>Poritidae</taxon>
        <taxon>Porites</taxon>
    </lineage>
</organism>
<comment type="caution">
    <text evidence="2">The sequence shown here is derived from an EMBL/GenBank/DDBJ whole genome shotgun (WGS) entry which is preliminary data.</text>
</comment>
<protein>
    <submittedName>
        <fullName evidence="2">Uncharacterized protein</fullName>
    </submittedName>
</protein>
<feature type="region of interest" description="Disordered" evidence="1">
    <location>
        <begin position="23"/>
        <end position="88"/>
    </location>
</feature>
<dbReference type="EMBL" id="CALNXI010000030">
    <property type="protein sequence ID" value="CAH3015844.1"/>
    <property type="molecule type" value="Genomic_DNA"/>
</dbReference>
<dbReference type="Proteomes" id="UP001159427">
    <property type="component" value="Unassembled WGS sequence"/>
</dbReference>
<accession>A0ABN8LIT7</accession>
<gene>
    <name evidence="2" type="ORF">PEVE_00022586</name>
</gene>
<evidence type="ECO:0000313" key="2">
    <source>
        <dbReference type="EMBL" id="CAH3015844.1"/>
    </source>
</evidence>
<keyword evidence="3" id="KW-1185">Reference proteome</keyword>
<name>A0ABN8LIT7_9CNID</name>
<evidence type="ECO:0000313" key="3">
    <source>
        <dbReference type="Proteomes" id="UP001159427"/>
    </source>
</evidence>
<reference evidence="2 3" key="1">
    <citation type="submission" date="2022-05" db="EMBL/GenBank/DDBJ databases">
        <authorList>
            <consortium name="Genoscope - CEA"/>
            <person name="William W."/>
        </authorList>
    </citation>
    <scope>NUCLEOTIDE SEQUENCE [LARGE SCALE GENOMIC DNA]</scope>
</reference>
<proteinExistence type="predicted"/>